<gene>
    <name evidence="3" type="ORF">DSL72_003561</name>
</gene>
<feature type="compositionally biased region" description="Low complexity" evidence="1">
    <location>
        <begin position="61"/>
        <end position="80"/>
    </location>
</feature>
<keyword evidence="2" id="KW-0732">Signal</keyword>
<reference evidence="3" key="1">
    <citation type="submission" date="2020-10" db="EMBL/GenBank/DDBJ databases">
        <title>Genome Sequence of Monilinia vaccinii-corymbosi Sheds Light on Mummy Berry Disease Infection of Blueberry and Mating Type.</title>
        <authorList>
            <person name="Yow A.G."/>
            <person name="Zhang Y."/>
            <person name="Bansal K."/>
            <person name="Eacker S.M."/>
            <person name="Sullivan S."/>
            <person name="Liachko I."/>
            <person name="Cubeta M.A."/>
            <person name="Rollins J.A."/>
            <person name="Ashrafi H."/>
        </authorList>
    </citation>
    <scope>NUCLEOTIDE SEQUENCE</scope>
    <source>
        <strain evidence="3">RL-1</strain>
    </source>
</reference>
<feature type="chain" id="PRO_5032354305" evidence="2">
    <location>
        <begin position="19"/>
        <end position="174"/>
    </location>
</feature>
<proteinExistence type="predicted"/>
<evidence type="ECO:0000313" key="4">
    <source>
        <dbReference type="Proteomes" id="UP000672032"/>
    </source>
</evidence>
<evidence type="ECO:0000313" key="3">
    <source>
        <dbReference type="EMBL" id="QSZ29051.1"/>
    </source>
</evidence>
<dbReference type="EMBL" id="CP063405">
    <property type="protein sequence ID" value="QSZ29051.1"/>
    <property type="molecule type" value="Genomic_DNA"/>
</dbReference>
<evidence type="ECO:0000256" key="2">
    <source>
        <dbReference type="SAM" id="SignalP"/>
    </source>
</evidence>
<accession>A0A8A3P2N6</accession>
<feature type="compositionally biased region" description="Basic and acidic residues" evidence="1">
    <location>
        <begin position="90"/>
        <end position="101"/>
    </location>
</feature>
<dbReference type="Proteomes" id="UP000672032">
    <property type="component" value="Chromosome 1"/>
</dbReference>
<protein>
    <submittedName>
        <fullName evidence="3">Uncharacterized protein</fullName>
    </submittedName>
</protein>
<keyword evidence="4" id="KW-1185">Reference proteome</keyword>
<name>A0A8A3P2N6_9HELO</name>
<feature type="signal peptide" evidence="2">
    <location>
        <begin position="1"/>
        <end position="18"/>
    </location>
</feature>
<feature type="region of interest" description="Disordered" evidence="1">
    <location>
        <begin position="61"/>
        <end position="127"/>
    </location>
</feature>
<sequence>MQYASALFLALVAPTVPASSGLSRSKTALGVAMVTAFGATKPRRTKLARVLLKLLAADSVKGSGSGNGSAKATRGGAKAAGESDIASPTERSRGFGEKASKTTEAGSAKGAEAGNTEKGATPASDKGAISTSMICGASATSTSPAIFTGGAASLSNSGGTIAVAGLSVAFAVFM</sequence>
<dbReference type="AlphaFoldDB" id="A0A8A3P2N6"/>
<evidence type="ECO:0000256" key="1">
    <source>
        <dbReference type="SAM" id="MobiDB-lite"/>
    </source>
</evidence>
<organism evidence="3 4">
    <name type="scientific">Monilinia vaccinii-corymbosi</name>
    <dbReference type="NCBI Taxonomy" id="61207"/>
    <lineage>
        <taxon>Eukaryota</taxon>
        <taxon>Fungi</taxon>
        <taxon>Dikarya</taxon>
        <taxon>Ascomycota</taxon>
        <taxon>Pezizomycotina</taxon>
        <taxon>Leotiomycetes</taxon>
        <taxon>Helotiales</taxon>
        <taxon>Sclerotiniaceae</taxon>
        <taxon>Monilinia</taxon>
    </lineage>
</organism>